<gene>
    <name evidence="3" type="ORF">NYP18_10590</name>
</gene>
<dbReference type="RefSeq" id="WP_259428156.1">
    <property type="nucleotide sequence ID" value="NZ_JANWTC010000007.1"/>
</dbReference>
<dbReference type="SUPFAM" id="SSF46785">
    <property type="entry name" value="Winged helix' DNA-binding domain"/>
    <property type="match status" value="1"/>
</dbReference>
<evidence type="ECO:0000259" key="2">
    <source>
        <dbReference type="Pfam" id="PF03551"/>
    </source>
</evidence>
<protein>
    <submittedName>
        <fullName evidence="3">PadR family transcriptional regulator</fullName>
    </submittedName>
</protein>
<dbReference type="Gene3D" id="1.10.10.10">
    <property type="entry name" value="Winged helix-like DNA-binding domain superfamily/Winged helix DNA-binding domain"/>
    <property type="match status" value="1"/>
</dbReference>
<dbReference type="Proteomes" id="UP001205965">
    <property type="component" value="Unassembled WGS sequence"/>
</dbReference>
<reference evidence="3 4" key="1">
    <citation type="submission" date="2022-08" db="EMBL/GenBank/DDBJ databases">
        <title>YIM 101645 draft genome.</title>
        <authorList>
            <person name="Chen X."/>
        </authorList>
    </citation>
    <scope>NUCLEOTIDE SEQUENCE [LARGE SCALE GENOMIC DNA]</scope>
    <source>
        <strain evidence="3 4">YIM 101645</strain>
    </source>
</reference>
<feature type="compositionally biased region" description="Basic residues" evidence="1">
    <location>
        <begin position="20"/>
        <end position="53"/>
    </location>
</feature>
<name>A0ABT2FXY7_9CORY</name>
<proteinExistence type="predicted"/>
<organism evidence="3 4">
    <name type="scientific">Corynebacterium lemuris</name>
    <dbReference type="NCBI Taxonomy" id="1859292"/>
    <lineage>
        <taxon>Bacteria</taxon>
        <taxon>Bacillati</taxon>
        <taxon>Actinomycetota</taxon>
        <taxon>Actinomycetes</taxon>
        <taxon>Mycobacteriales</taxon>
        <taxon>Corynebacteriaceae</taxon>
        <taxon>Corynebacterium</taxon>
    </lineage>
</organism>
<dbReference type="InterPro" id="IPR036388">
    <property type="entry name" value="WH-like_DNA-bd_sf"/>
</dbReference>
<accession>A0ABT2FXY7</accession>
<dbReference type="PANTHER" id="PTHR43252">
    <property type="entry name" value="TRANSCRIPTIONAL REGULATOR YQJI"/>
    <property type="match status" value="1"/>
</dbReference>
<dbReference type="InterPro" id="IPR005149">
    <property type="entry name" value="Tscrpt_reg_PadR_N"/>
</dbReference>
<dbReference type="Pfam" id="PF03551">
    <property type="entry name" value="PadR"/>
    <property type="match status" value="1"/>
</dbReference>
<evidence type="ECO:0000256" key="1">
    <source>
        <dbReference type="SAM" id="MobiDB-lite"/>
    </source>
</evidence>
<dbReference type="InterPro" id="IPR036390">
    <property type="entry name" value="WH_DNA-bd_sf"/>
</dbReference>
<feature type="domain" description="Transcription regulator PadR N-terminal" evidence="2">
    <location>
        <begin position="63"/>
        <end position="131"/>
    </location>
</feature>
<feature type="region of interest" description="Disordered" evidence="1">
    <location>
        <begin position="11"/>
        <end position="54"/>
    </location>
</feature>
<comment type="caution">
    <text evidence="3">The sequence shown here is derived from an EMBL/GenBank/DDBJ whole genome shotgun (WGS) entry which is preliminary data.</text>
</comment>
<sequence>MYEITINEFHGDHGNDCGHRRGRRRGHRHHGRNHHGHGHGHGPQRRGRGRGGRAGRGDLRQVILVLLAEQPMHGYQLISEVGERTDGAWTPSPGGIYPNLSLLEDEGLITMSVEEGRKLATLTEAGRAEVASNHTEWARILDDYREHSDEDPRGRLGVALKELRGAVRRAGDDKHEAVADIIARAAERIRGL</sequence>
<evidence type="ECO:0000313" key="3">
    <source>
        <dbReference type="EMBL" id="MCS5480102.1"/>
    </source>
</evidence>
<keyword evidence="4" id="KW-1185">Reference proteome</keyword>
<dbReference type="EMBL" id="JANWTC010000007">
    <property type="protein sequence ID" value="MCS5480102.1"/>
    <property type="molecule type" value="Genomic_DNA"/>
</dbReference>
<dbReference type="PANTHER" id="PTHR43252:SF2">
    <property type="entry name" value="TRANSCRIPTION REGULATOR, PADR-LIKE FAMILY"/>
    <property type="match status" value="1"/>
</dbReference>
<evidence type="ECO:0000313" key="4">
    <source>
        <dbReference type="Proteomes" id="UP001205965"/>
    </source>
</evidence>